<comment type="similarity">
    <text evidence="5">Belongs to the NtaA/SnaA/DszA monooxygenase family.</text>
</comment>
<dbReference type="InterPro" id="IPR036661">
    <property type="entry name" value="Luciferase-like_sf"/>
</dbReference>
<dbReference type="PANTHER" id="PTHR30011:SF16">
    <property type="entry name" value="C2H2 FINGER DOMAIN TRANSCRIPTION FACTOR (EUROFUNG)-RELATED"/>
    <property type="match status" value="1"/>
</dbReference>
<feature type="region of interest" description="Disordered" evidence="7">
    <location>
        <begin position="430"/>
        <end position="449"/>
    </location>
</feature>
<dbReference type="Pfam" id="PF00296">
    <property type="entry name" value="Bac_luciferase"/>
    <property type="match status" value="1"/>
</dbReference>
<dbReference type="GO" id="GO:0004497">
    <property type="term" value="F:monooxygenase activity"/>
    <property type="evidence" value="ECO:0007669"/>
    <property type="project" value="UniProtKB-KW"/>
</dbReference>
<evidence type="ECO:0000256" key="4">
    <source>
        <dbReference type="ARBA" id="ARBA00023033"/>
    </source>
</evidence>
<feature type="binding site" evidence="6">
    <location>
        <position position="228"/>
    </location>
    <ligand>
        <name>FMN</name>
        <dbReference type="ChEBI" id="CHEBI:58210"/>
    </ligand>
</feature>
<dbReference type="PANTHER" id="PTHR30011">
    <property type="entry name" value="ALKANESULFONATE MONOOXYGENASE-RELATED"/>
    <property type="match status" value="1"/>
</dbReference>
<feature type="binding site" evidence="6">
    <location>
        <position position="59"/>
    </location>
    <ligand>
        <name>FMN</name>
        <dbReference type="ChEBI" id="CHEBI:58210"/>
    </ligand>
</feature>
<dbReference type="InterPro" id="IPR051260">
    <property type="entry name" value="Diverse_substr_monoxygenases"/>
</dbReference>
<evidence type="ECO:0000256" key="1">
    <source>
        <dbReference type="ARBA" id="ARBA00022630"/>
    </source>
</evidence>
<evidence type="ECO:0000256" key="7">
    <source>
        <dbReference type="SAM" id="MobiDB-lite"/>
    </source>
</evidence>
<accession>A0A4Q9QZX9</accession>
<evidence type="ECO:0000256" key="3">
    <source>
        <dbReference type="ARBA" id="ARBA00023002"/>
    </source>
</evidence>
<dbReference type="AlphaFoldDB" id="A0A4Q9QZX9"/>
<sequence>MSRRPGKLRLGLSLQHAGYHAAAWRLPEVPRHANLDWQYYLRSAQAAERGKFDMIFFADGVAVRENLDDREVLARTPSVVNLEPLTLLSALATHTRHIGLVGTASTTYNEPYHIARKFASLDHISGGRAAWNLVTSWSLGEARNFGRDTPLDYDSRYARAREFARVVHGLWNSWEDDAFVEDKQSGLFFDPDKLHVLGHQGEHFSVQGPLNLSRTPQGRPLICQAGKSPAGQEIAAESADFVFTADHSIEDGQAYYREVKGRLAQHGRHPGQLLILPGVVPIVGRSEQEAQDKFGRLQELIDPKIGLSLLALLGDLSAYPLDGPLPPIHDYGEMASVARLIEQRARKDNLSIRQLYQAIAASRGHRTLVGSAEQVADDLQAWFEAEAADGFNIAAPYLPGAVDDFVDLVIPELQRRELFRREYEGTTLRQNLGLDYPEHPRSTPTHADH</sequence>
<evidence type="ECO:0000256" key="6">
    <source>
        <dbReference type="PIRSR" id="PIRSR000337-1"/>
    </source>
</evidence>
<dbReference type="Gene3D" id="3.20.20.30">
    <property type="entry name" value="Luciferase-like domain"/>
    <property type="match status" value="1"/>
</dbReference>
<evidence type="ECO:0000256" key="2">
    <source>
        <dbReference type="ARBA" id="ARBA00022643"/>
    </source>
</evidence>
<feature type="domain" description="Luciferase-like" evidence="8">
    <location>
        <begin position="32"/>
        <end position="385"/>
    </location>
</feature>
<dbReference type="CDD" id="cd01095">
    <property type="entry name" value="Nitrilotriacetate_monoxgenase"/>
    <property type="match status" value="1"/>
</dbReference>
<keyword evidence="1 6" id="KW-0285">Flavoprotein</keyword>
<dbReference type="EMBL" id="QJUP01000030">
    <property type="protein sequence ID" value="TBU90347.1"/>
    <property type="molecule type" value="Genomic_DNA"/>
</dbReference>
<feature type="binding site" evidence="6">
    <location>
        <position position="103"/>
    </location>
    <ligand>
        <name>FMN</name>
        <dbReference type="ChEBI" id="CHEBI:58210"/>
    </ligand>
</feature>
<dbReference type="NCBIfam" id="TIGR03860">
    <property type="entry name" value="FMN_nitrolo"/>
    <property type="match status" value="1"/>
</dbReference>
<dbReference type="SUPFAM" id="SSF51679">
    <property type="entry name" value="Bacterial luciferase-like"/>
    <property type="match status" value="1"/>
</dbReference>
<feature type="binding site" evidence="6">
    <location>
        <position position="157"/>
    </location>
    <ligand>
        <name>FMN</name>
        <dbReference type="ChEBI" id="CHEBI:58210"/>
    </ligand>
</feature>
<organism evidence="9 10">
    <name type="scientific">Stutzerimonas kirkiae</name>
    <dbReference type="NCBI Taxonomy" id="2211392"/>
    <lineage>
        <taxon>Bacteria</taxon>
        <taxon>Pseudomonadati</taxon>
        <taxon>Pseudomonadota</taxon>
        <taxon>Gammaproteobacteria</taxon>
        <taxon>Pseudomonadales</taxon>
        <taxon>Pseudomonadaceae</taxon>
        <taxon>Stutzerimonas</taxon>
    </lineage>
</organism>
<keyword evidence="2 6" id="KW-0288">FMN</keyword>
<gene>
    <name evidence="9" type="ORF">DNJ96_16855</name>
</gene>
<evidence type="ECO:0000313" key="10">
    <source>
        <dbReference type="Proteomes" id="UP000292639"/>
    </source>
</evidence>
<evidence type="ECO:0000256" key="5">
    <source>
        <dbReference type="ARBA" id="ARBA00033748"/>
    </source>
</evidence>
<dbReference type="InterPro" id="IPR016215">
    <property type="entry name" value="NTA_MOA"/>
</dbReference>
<dbReference type="Proteomes" id="UP000292639">
    <property type="component" value="Unassembled WGS sequence"/>
</dbReference>
<keyword evidence="4 9" id="KW-0503">Monooxygenase</keyword>
<keyword evidence="10" id="KW-1185">Reference proteome</keyword>
<protein>
    <submittedName>
        <fullName evidence="9">Nitrilotriacetate monooxygenase</fullName>
    </submittedName>
</protein>
<keyword evidence="3" id="KW-0560">Oxidoreductase</keyword>
<dbReference type="PIRSF" id="PIRSF000337">
    <property type="entry name" value="NTA_MOA"/>
    <property type="match status" value="1"/>
</dbReference>
<evidence type="ECO:0000313" key="9">
    <source>
        <dbReference type="EMBL" id="TBU90347.1"/>
    </source>
</evidence>
<dbReference type="GO" id="GO:0016705">
    <property type="term" value="F:oxidoreductase activity, acting on paired donors, with incorporation or reduction of molecular oxygen"/>
    <property type="evidence" value="ECO:0007669"/>
    <property type="project" value="InterPro"/>
</dbReference>
<feature type="compositionally biased region" description="Basic and acidic residues" evidence="7">
    <location>
        <begin position="436"/>
        <end position="449"/>
    </location>
</feature>
<name>A0A4Q9QZX9_9GAMM</name>
<dbReference type="RefSeq" id="WP_131185802.1">
    <property type="nucleotide sequence ID" value="NZ_QJUO01000036.1"/>
</dbReference>
<evidence type="ECO:0000259" key="8">
    <source>
        <dbReference type="Pfam" id="PF00296"/>
    </source>
</evidence>
<dbReference type="InterPro" id="IPR011251">
    <property type="entry name" value="Luciferase-like_dom"/>
</dbReference>
<reference evidence="9 10" key="1">
    <citation type="submission" date="2018-06" db="EMBL/GenBank/DDBJ databases">
        <title>Three novel Pseudomonas species isolated from symptomatic oak.</title>
        <authorList>
            <person name="Bueno-Gonzalez V."/>
            <person name="Brady C."/>
        </authorList>
    </citation>
    <scope>NUCLEOTIDE SEQUENCE [LARGE SCALE GENOMIC DNA]</scope>
    <source>
        <strain evidence="9 10">P17C</strain>
    </source>
</reference>
<comment type="caution">
    <text evidence="9">The sequence shown here is derived from an EMBL/GenBank/DDBJ whole genome shotgun (WGS) entry which is preliminary data.</text>
</comment>
<proteinExistence type="inferred from homology"/>